<dbReference type="FunFam" id="3.40.50.880:FF:000003">
    <property type="entry name" value="Anthranilate synthase component II"/>
    <property type="match status" value="1"/>
</dbReference>
<dbReference type="GO" id="GO:0004049">
    <property type="term" value="F:anthranilate synthase activity"/>
    <property type="evidence" value="ECO:0007669"/>
    <property type="project" value="TreeGrafter"/>
</dbReference>
<evidence type="ECO:0000259" key="2">
    <source>
        <dbReference type="Pfam" id="PF00117"/>
    </source>
</evidence>
<proteinExistence type="predicted"/>
<dbReference type="GO" id="GO:0000162">
    <property type="term" value="P:L-tryptophan biosynthetic process"/>
    <property type="evidence" value="ECO:0007669"/>
    <property type="project" value="TreeGrafter"/>
</dbReference>
<accession>A0A1M5BFG7</accession>
<dbReference type="PRINTS" id="PR00096">
    <property type="entry name" value="GATASE"/>
</dbReference>
<evidence type="ECO:0000256" key="1">
    <source>
        <dbReference type="ARBA" id="ARBA00022962"/>
    </source>
</evidence>
<dbReference type="AlphaFoldDB" id="A0A1M5BFG7"/>
<dbReference type="STRING" id="1121884.SAMN02745131_02557"/>
<dbReference type="PANTHER" id="PTHR43418">
    <property type="entry name" value="MULTIFUNCTIONAL TRYPTOPHAN BIOSYNTHESIS PROTEIN-RELATED"/>
    <property type="match status" value="1"/>
</dbReference>
<dbReference type="InterPro" id="IPR006221">
    <property type="entry name" value="TrpG/PapA_dom"/>
</dbReference>
<organism evidence="3 4">
    <name type="scientific">Flavisolibacter ginsengisoli DSM 18119</name>
    <dbReference type="NCBI Taxonomy" id="1121884"/>
    <lineage>
        <taxon>Bacteria</taxon>
        <taxon>Pseudomonadati</taxon>
        <taxon>Bacteroidota</taxon>
        <taxon>Chitinophagia</taxon>
        <taxon>Chitinophagales</taxon>
        <taxon>Chitinophagaceae</taxon>
        <taxon>Flavisolibacter</taxon>
    </lineage>
</organism>
<dbReference type="Gene3D" id="3.40.50.880">
    <property type="match status" value="1"/>
</dbReference>
<dbReference type="CDD" id="cd01743">
    <property type="entry name" value="GATase1_Anthranilate_Synthase"/>
    <property type="match status" value="1"/>
</dbReference>
<evidence type="ECO:0000313" key="4">
    <source>
        <dbReference type="Proteomes" id="UP000184048"/>
    </source>
</evidence>
<protein>
    <submittedName>
        <fullName evidence="3">Anthranilate synthase component 2</fullName>
    </submittedName>
</protein>
<reference evidence="3 4" key="1">
    <citation type="submission" date="2016-11" db="EMBL/GenBank/DDBJ databases">
        <authorList>
            <person name="Jaros S."/>
            <person name="Januszkiewicz K."/>
            <person name="Wedrychowicz H."/>
        </authorList>
    </citation>
    <scope>NUCLEOTIDE SEQUENCE [LARGE SCALE GENOMIC DNA]</scope>
    <source>
        <strain evidence="3 4">DSM 18119</strain>
    </source>
</reference>
<dbReference type="Pfam" id="PF00117">
    <property type="entry name" value="GATase"/>
    <property type="match status" value="1"/>
</dbReference>
<keyword evidence="1" id="KW-0315">Glutamine amidotransferase</keyword>
<dbReference type="InterPro" id="IPR029062">
    <property type="entry name" value="Class_I_gatase-like"/>
</dbReference>
<dbReference type="Proteomes" id="UP000184048">
    <property type="component" value="Unassembled WGS sequence"/>
</dbReference>
<dbReference type="SUPFAM" id="SSF52317">
    <property type="entry name" value="Class I glutamine amidotransferase-like"/>
    <property type="match status" value="1"/>
</dbReference>
<dbReference type="NCBIfam" id="TIGR00566">
    <property type="entry name" value="trpG_papA"/>
    <property type="match status" value="1"/>
</dbReference>
<dbReference type="GO" id="GO:0005829">
    <property type="term" value="C:cytosol"/>
    <property type="evidence" value="ECO:0007669"/>
    <property type="project" value="TreeGrafter"/>
</dbReference>
<dbReference type="EMBL" id="FQUU01000010">
    <property type="protein sequence ID" value="SHF41150.1"/>
    <property type="molecule type" value="Genomic_DNA"/>
</dbReference>
<dbReference type="PANTHER" id="PTHR43418:SF4">
    <property type="entry name" value="MULTIFUNCTIONAL TRYPTOPHAN BIOSYNTHESIS PROTEIN"/>
    <property type="match status" value="1"/>
</dbReference>
<evidence type="ECO:0000313" key="3">
    <source>
        <dbReference type="EMBL" id="SHF41150.1"/>
    </source>
</evidence>
<dbReference type="InterPro" id="IPR017926">
    <property type="entry name" value="GATASE"/>
</dbReference>
<name>A0A1M5BFG7_9BACT</name>
<gene>
    <name evidence="3" type="ORF">SAMN02745131_02557</name>
</gene>
<dbReference type="InterPro" id="IPR050472">
    <property type="entry name" value="Anth_synth/Amidotransfase"/>
</dbReference>
<dbReference type="PRINTS" id="PR00097">
    <property type="entry name" value="ANTSNTHASEII"/>
</dbReference>
<dbReference type="RefSeq" id="WP_072835726.1">
    <property type="nucleotide sequence ID" value="NZ_FQUU01000010.1"/>
</dbReference>
<feature type="domain" description="Glutamine amidotransferase" evidence="2">
    <location>
        <begin position="4"/>
        <end position="188"/>
    </location>
</feature>
<dbReference type="OrthoDB" id="9786812at2"/>
<sequence>MKILVFDNYDSFTYNLVHLVKKIVTDKVEVFRNDEIALEKVQEYDKIILSPGPGIPSEAGLLLPLIKEYAKTKSILGVCLGHQAIAEAFGGTLINLLTVFHGVATPIRITNKHSQVLNGLPQNIKVGRYHSWIVSDTSFPKELEVTAIDENGYIMGLQHKTYDVQGVQFHPESVLTPEGETIMRNWLVGAPK</sequence>
<dbReference type="PRINTS" id="PR00099">
    <property type="entry name" value="CPSGATASE"/>
</dbReference>
<keyword evidence="4" id="KW-1185">Reference proteome</keyword>
<dbReference type="PROSITE" id="PS51273">
    <property type="entry name" value="GATASE_TYPE_1"/>
    <property type="match status" value="1"/>
</dbReference>